<sequence>VLRPYPCLVCDLRFALETQLEDHIVSVHEQKPKEEYQKVDGVYKCPHCPRKLLKVGGFERHLLFHSIHGERSFQCEKCAKTFTMNCKLKAHMLTHTEERPFGCERCGAKFKSAASLKSHEKRKARCVSLADLPPHQCSICDIRFATEAELKEHYVLHEKEKKKKQEQLRKYKEYEKYLVDGVYKCPDCPRSYPVVSAIERHIRVHTGDRPFECDQCEKKFAERHSLMIHKRLHAGLRPFRCPHCDGSYVSVARLNKHVMKYHSEECNN</sequence>
<keyword evidence="5 10" id="KW-0863">Zinc-finger</keyword>
<protein>
    <recommendedName>
        <fullName evidence="12">C2H2-type domain-containing protein</fullName>
    </recommendedName>
</protein>
<dbReference type="GO" id="GO:0001227">
    <property type="term" value="F:DNA-binding transcription repressor activity, RNA polymerase II-specific"/>
    <property type="evidence" value="ECO:0007669"/>
    <property type="project" value="TreeGrafter"/>
</dbReference>
<feature type="non-terminal residue" evidence="13">
    <location>
        <position position="1"/>
    </location>
</feature>
<evidence type="ECO:0000256" key="8">
    <source>
        <dbReference type="ARBA" id="ARBA00023163"/>
    </source>
</evidence>
<feature type="domain" description="C2H2-type" evidence="12">
    <location>
        <begin position="239"/>
        <end position="267"/>
    </location>
</feature>
<dbReference type="AlphaFoldDB" id="A0AAV5V5G7"/>
<dbReference type="InterPro" id="IPR013087">
    <property type="entry name" value="Znf_C2H2_type"/>
</dbReference>
<dbReference type="GO" id="GO:0005654">
    <property type="term" value="C:nucleoplasm"/>
    <property type="evidence" value="ECO:0007669"/>
    <property type="project" value="TreeGrafter"/>
</dbReference>
<proteinExistence type="inferred from homology"/>
<keyword evidence="6" id="KW-0862">Zinc</keyword>
<evidence type="ECO:0000256" key="7">
    <source>
        <dbReference type="ARBA" id="ARBA00023015"/>
    </source>
</evidence>
<evidence type="ECO:0000256" key="4">
    <source>
        <dbReference type="ARBA" id="ARBA00022737"/>
    </source>
</evidence>
<dbReference type="Gene3D" id="3.30.160.60">
    <property type="entry name" value="Classic Zinc Finger"/>
    <property type="match status" value="7"/>
</dbReference>
<evidence type="ECO:0000259" key="12">
    <source>
        <dbReference type="PROSITE" id="PS50157"/>
    </source>
</evidence>
<dbReference type="PROSITE" id="PS50157">
    <property type="entry name" value="ZINC_FINGER_C2H2_2"/>
    <property type="match status" value="7"/>
</dbReference>
<dbReference type="GO" id="GO:0001817">
    <property type="term" value="P:regulation of cytokine production"/>
    <property type="evidence" value="ECO:0007669"/>
    <property type="project" value="TreeGrafter"/>
</dbReference>
<feature type="domain" description="C2H2-type" evidence="12">
    <location>
        <begin position="211"/>
        <end position="238"/>
    </location>
</feature>
<dbReference type="FunFam" id="3.30.160.60:FF:000151">
    <property type="entry name" value="Zinc finger and SCAN domain-containing 21"/>
    <property type="match status" value="1"/>
</dbReference>
<feature type="domain" description="C2H2-type" evidence="12">
    <location>
        <begin position="5"/>
        <end position="33"/>
    </location>
</feature>
<feature type="domain" description="C2H2-type" evidence="12">
    <location>
        <begin position="101"/>
        <end position="133"/>
    </location>
</feature>
<feature type="coiled-coil region" evidence="11">
    <location>
        <begin position="147"/>
        <end position="177"/>
    </location>
</feature>
<feature type="domain" description="C2H2-type" evidence="12">
    <location>
        <begin position="73"/>
        <end position="100"/>
    </location>
</feature>
<evidence type="ECO:0000256" key="6">
    <source>
        <dbReference type="ARBA" id="ARBA00022833"/>
    </source>
</evidence>
<feature type="domain" description="C2H2-type" evidence="12">
    <location>
        <begin position="135"/>
        <end position="162"/>
    </location>
</feature>
<dbReference type="SUPFAM" id="SSF57667">
    <property type="entry name" value="beta-beta-alpha zinc fingers"/>
    <property type="match status" value="5"/>
</dbReference>
<dbReference type="Pfam" id="PF00096">
    <property type="entry name" value="zf-C2H2"/>
    <property type="match status" value="4"/>
</dbReference>
<comment type="caution">
    <text evidence="13">The sequence shown here is derived from an EMBL/GenBank/DDBJ whole genome shotgun (WGS) entry which is preliminary data.</text>
</comment>
<evidence type="ECO:0000256" key="1">
    <source>
        <dbReference type="ARBA" id="ARBA00004123"/>
    </source>
</evidence>
<keyword evidence="14" id="KW-1185">Reference proteome</keyword>
<keyword evidence="8" id="KW-0804">Transcription</keyword>
<evidence type="ECO:0000256" key="11">
    <source>
        <dbReference type="SAM" id="Coils"/>
    </source>
</evidence>
<name>A0AAV5V5G7_9BILA</name>
<dbReference type="EMBL" id="BTSY01000002">
    <property type="protein sequence ID" value="GMT13104.1"/>
    <property type="molecule type" value="Genomic_DNA"/>
</dbReference>
<dbReference type="GO" id="GO:0000978">
    <property type="term" value="F:RNA polymerase II cis-regulatory region sequence-specific DNA binding"/>
    <property type="evidence" value="ECO:0007669"/>
    <property type="project" value="TreeGrafter"/>
</dbReference>
<dbReference type="Proteomes" id="UP001432322">
    <property type="component" value="Unassembled WGS sequence"/>
</dbReference>
<feature type="domain" description="C2H2-type" evidence="12">
    <location>
        <begin position="183"/>
        <end position="210"/>
    </location>
</feature>
<evidence type="ECO:0000313" key="13">
    <source>
        <dbReference type="EMBL" id="GMT13104.1"/>
    </source>
</evidence>
<evidence type="ECO:0000256" key="10">
    <source>
        <dbReference type="PROSITE-ProRule" id="PRU00042"/>
    </source>
</evidence>
<keyword evidence="11" id="KW-0175">Coiled coil</keyword>
<comment type="subcellular location">
    <subcellularLocation>
        <location evidence="1">Nucleus</location>
    </subcellularLocation>
</comment>
<dbReference type="SMART" id="SM00355">
    <property type="entry name" value="ZnF_C2H2"/>
    <property type="match status" value="8"/>
</dbReference>
<dbReference type="GO" id="GO:0008270">
    <property type="term" value="F:zinc ion binding"/>
    <property type="evidence" value="ECO:0007669"/>
    <property type="project" value="UniProtKB-KW"/>
</dbReference>
<organism evidence="13 14">
    <name type="scientific">Pristionchus fissidentatus</name>
    <dbReference type="NCBI Taxonomy" id="1538716"/>
    <lineage>
        <taxon>Eukaryota</taxon>
        <taxon>Metazoa</taxon>
        <taxon>Ecdysozoa</taxon>
        <taxon>Nematoda</taxon>
        <taxon>Chromadorea</taxon>
        <taxon>Rhabditida</taxon>
        <taxon>Rhabditina</taxon>
        <taxon>Diplogasteromorpha</taxon>
        <taxon>Diplogasteroidea</taxon>
        <taxon>Neodiplogasteridae</taxon>
        <taxon>Pristionchus</taxon>
    </lineage>
</organism>
<dbReference type="InterPro" id="IPR036236">
    <property type="entry name" value="Znf_C2H2_sf"/>
</dbReference>
<evidence type="ECO:0000256" key="9">
    <source>
        <dbReference type="ARBA" id="ARBA00023242"/>
    </source>
</evidence>
<accession>A0AAV5V5G7</accession>
<gene>
    <name evidence="13" type="ORF">PFISCL1PPCAC_4401</name>
</gene>
<keyword evidence="7" id="KW-0805">Transcription regulation</keyword>
<evidence type="ECO:0000256" key="2">
    <source>
        <dbReference type="ARBA" id="ARBA00006991"/>
    </source>
</evidence>
<evidence type="ECO:0000256" key="5">
    <source>
        <dbReference type="ARBA" id="ARBA00022771"/>
    </source>
</evidence>
<comment type="similarity">
    <text evidence="2">Belongs to the krueppel C2H2-type zinc-finger protein family.</text>
</comment>
<dbReference type="Pfam" id="PF13894">
    <property type="entry name" value="zf-C2H2_4"/>
    <property type="match status" value="1"/>
</dbReference>
<dbReference type="PANTHER" id="PTHR24399">
    <property type="entry name" value="ZINC FINGER AND BTB DOMAIN-CONTAINING"/>
    <property type="match status" value="1"/>
</dbReference>
<keyword evidence="3" id="KW-0479">Metal-binding</keyword>
<dbReference type="Pfam" id="PF12874">
    <property type="entry name" value="zf-met"/>
    <property type="match status" value="1"/>
</dbReference>
<evidence type="ECO:0000313" key="14">
    <source>
        <dbReference type="Proteomes" id="UP001432322"/>
    </source>
</evidence>
<evidence type="ECO:0000256" key="3">
    <source>
        <dbReference type="ARBA" id="ARBA00022723"/>
    </source>
</evidence>
<dbReference type="FunFam" id="3.30.160.60:FF:000624">
    <property type="entry name" value="zinc finger protein 697"/>
    <property type="match status" value="1"/>
</dbReference>
<dbReference type="GO" id="GO:0002682">
    <property type="term" value="P:regulation of immune system process"/>
    <property type="evidence" value="ECO:0007669"/>
    <property type="project" value="TreeGrafter"/>
</dbReference>
<reference evidence="13" key="1">
    <citation type="submission" date="2023-10" db="EMBL/GenBank/DDBJ databases">
        <title>Genome assembly of Pristionchus species.</title>
        <authorList>
            <person name="Yoshida K."/>
            <person name="Sommer R.J."/>
        </authorList>
    </citation>
    <scope>NUCLEOTIDE SEQUENCE</scope>
    <source>
        <strain evidence="13">RS5133</strain>
    </source>
</reference>
<dbReference type="PROSITE" id="PS00028">
    <property type="entry name" value="ZINC_FINGER_C2H2_1"/>
    <property type="match status" value="6"/>
</dbReference>
<dbReference type="PANTHER" id="PTHR24399:SF70">
    <property type="entry name" value="C2H2-TYPE DOMAIN-CONTAINING PROTEIN"/>
    <property type="match status" value="1"/>
</dbReference>
<keyword evidence="9" id="KW-0539">Nucleus</keyword>
<keyword evidence="4" id="KW-0677">Repeat</keyword>